<comment type="catalytic activity">
    <reaction evidence="9">
        <text>Couples ATP hydrolysis with the unwinding of duplex DNA by translocating in the 3'-5' direction.</text>
        <dbReference type="EC" id="5.6.2.4"/>
    </reaction>
</comment>
<dbReference type="SMART" id="SM00490">
    <property type="entry name" value="HELICc"/>
    <property type="match status" value="1"/>
</dbReference>
<evidence type="ECO:0000256" key="6">
    <source>
        <dbReference type="ARBA" id="ARBA00022840"/>
    </source>
</evidence>
<dbReference type="RefSeq" id="WP_093208187.1">
    <property type="nucleotide sequence ID" value="NZ_FNGS01000010.1"/>
</dbReference>
<evidence type="ECO:0000256" key="11">
    <source>
        <dbReference type="ARBA" id="ARBA00044535"/>
    </source>
</evidence>
<dbReference type="EC" id="5.6.2.4" evidence="10"/>
<dbReference type="Proteomes" id="UP000198901">
    <property type="component" value="Unassembled WGS sequence"/>
</dbReference>
<organism evidence="15 16">
    <name type="scientific">Siphonobacter aquaeclarae</name>
    <dbReference type="NCBI Taxonomy" id="563176"/>
    <lineage>
        <taxon>Bacteria</taxon>
        <taxon>Pseudomonadati</taxon>
        <taxon>Bacteroidota</taxon>
        <taxon>Cytophagia</taxon>
        <taxon>Cytophagales</taxon>
        <taxon>Cytophagaceae</taxon>
        <taxon>Siphonobacter</taxon>
    </lineage>
</organism>
<dbReference type="InterPro" id="IPR027417">
    <property type="entry name" value="P-loop_NTPase"/>
</dbReference>
<evidence type="ECO:0000313" key="15">
    <source>
        <dbReference type="EMBL" id="SDM89097.1"/>
    </source>
</evidence>
<dbReference type="GO" id="GO:0043138">
    <property type="term" value="F:3'-5' DNA helicase activity"/>
    <property type="evidence" value="ECO:0007669"/>
    <property type="project" value="UniProtKB-EC"/>
</dbReference>
<dbReference type="SUPFAM" id="SSF52540">
    <property type="entry name" value="P-loop containing nucleoside triphosphate hydrolases"/>
    <property type="match status" value="1"/>
</dbReference>
<dbReference type="GO" id="GO:0006310">
    <property type="term" value="P:DNA recombination"/>
    <property type="evidence" value="ECO:0007669"/>
    <property type="project" value="InterPro"/>
</dbReference>
<dbReference type="NCBIfam" id="TIGR00614">
    <property type="entry name" value="recQ_fam"/>
    <property type="match status" value="1"/>
</dbReference>
<dbReference type="InterPro" id="IPR014001">
    <property type="entry name" value="Helicase_ATP-bd"/>
</dbReference>
<sequence>MHLSAEEILRHYWGHDRFRPFQKEIIEAVMAGDDVLALMPTGGGKSVCFQVPALAMDGLCLVISPLIALMKDQVENLRKKGIAAEAVYSGMSYRQIDRTLDACIYGDVKFLYVSPERLKTELFQVRAKQMKINLIAVDEAHCVSAWGYDFRPSYLQIAEVRTWLPKIPLLALTATATREVKFDIVDKLALNRPRVFQQSFARPNLSYSVIASEDKEGRLQRILTNVPGSSVVYVRSRRRTQLVASDLTRKGIPATFYHAGLSPQERNARQDAWLKGKVRVMVATNAFGMGIDKPDVRTVVHIDLPDTLEAYYQEAGRGGRDGEKSFAIALVAPSDPAELKKQVEQQYPDTDFIRRVYQCLANYYRLAIGAGLGSSYDFDIQGFQSTFGLPTVDTYHALRLLEGEGFLQMSESYHNPSKLHFAIDSRQLYDFQLRNERYDAFTKLLLRMYGGVLFTDFCIISEAAIAKAFLIPEAEVRSMLQRLQDLDIVEYDPQKNQPQLTFLTERYDASELPLSVREIAARRDRDLSKVQAVIAYAGNRQRCRTQLLLAYFDEPSDLECGICDTCVAKKKGPAETRPAASAASPEPDEKQQILTYLANGSTTIQHLVSQIAPRNENALLFTIREMLADGLIAYDALGNLSLAEKRR</sequence>
<evidence type="ECO:0000256" key="1">
    <source>
        <dbReference type="ARBA" id="ARBA00005446"/>
    </source>
</evidence>
<dbReference type="GO" id="GO:0016787">
    <property type="term" value="F:hydrolase activity"/>
    <property type="evidence" value="ECO:0007669"/>
    <property type="project" value="UniProtKB-KW"/>
</dbReference>
<dbReference type="InterPro" id="IPR001650">
    <property type="entry name" value="Helicase_C-like"/>
</dbReference>
<dbReference type="STRING" id="563176.SAMN04488090_4472"/>
<name>A0A1G9WXB0_9BACT</name>
<dbReference type="Pfam" id="PF16124">
    <property type="entry name" value="RecQ_Zn_bind"/>
    <property type="match status" value="1"/>
</dbReference>
<dbReference type="GO" id="GO:0030894">
    <property type="term" value="C:replisome"/>
    <property type="evidence" value="ECO:0007669"/>
    <property type="project" value="TreeGrafter"/>
</dbReference>
<protein>
    <recommendedName>
        <fullName evidence="11">ATP-dependent DNA helicase RecQ</fullName>
        <ecNumber evidence="10">5.6.2.4</ecNumber>
    </recommendedName>
    <alternativeName>
        <fullName evidence="12">DNA 3'-5' helicase RecQ</fullName>
    </alternativeName>
</protein>
<dbReference type="InterPro" id="IPR032284">
    <property type="entry name" value="RecQ_Zn-bd"/>
</dbReference>
<dbReference type="PROSITE" id="PS51192">
    <property type="entry name" value="HELICASE_ATP_BIND_1"/>
    <property type="match status" value="1"/>
</dbReference>
<evidence type="ECO:0000256" key="10">
    <source>
        <dbReference type="ARBA" id="ARBA00034808"/>
    </source>
</evidence>
<dbReference type="InterPro" id="IPR011545">
    <property type="entry name" value="DEAD/DEAH_box_helicase_dom"/>
</dbReference>
<dbReference type="CDD" id="cd17920">
    <property type="entry name" value="DEXHc_RecQ"/>
    <property type="match status" value="1"/>
</dbReference>
<dbReference type="GO" id="GO:0046872">
    <property type="term" value="F:metal ion binding"/>
    <property type="evidence" value="ECO:0007669"/>
    <property type="project" value="UniProtKB-KW"/>
</dbReference>
<dbReference type="GO" id="GO:0003677">
    <property type="term" value="F:DNA binding"/>
    <property type="evidence" value="ECO:0007669"/>
    <property type="project" value="UniProtKB-KW"/>
</dbReference>
<dbReference type="GO" id="GO:0043590">
    <property type="term" value="C:bacterial nucleoid"/>
    <property type="evidence" value="ECO:0007669"/>
    <property type="project" value="TreeGrafter"/>
</dbReference>
<feature type="domain" description="Helicase ATP-binding" evidence="13">
    <location>
        <begin position="26"/>
        <end position="194"/>
    </location>
</feature>
<keyword evidence="7" id="KW-0238">DNA-binding</keyword>
<dbReference type="SMART" id="SM00487">
    <property type="entry name" value="DEXDc"/>
    <property type="match status" value="1"/>
</dbReference>
<accession>A0A1G9WXB0</accession>
<dbReference type="Gene3D" id="3.40.50.300">
    <property type="entry name" value="P-loop containing nucleotide triphosphate hydrolases"/>
    <property type="match status" value="2"/>
</dbReference>
<dbReference type="Gene3D" id="1.10.10.10">
    <property type="entry name" value="Winged helix-like DNA-binding domain superfamily/Winged helix DNA-binding domain"/>
    <property type="match status" value="1"/>
</dbReference>
<evidence type="ECO:0000256" key="12">
    <source>
        <dbReference type="ARBA" id="ARBA00044550"/>
    </source>
</evidence>
<dbReference type="Pfam" id="PF00271">
    <property type="entry name" value="Helicase_C"/>
    <property type="match status" value="1"/>
</dbReference>
<dbReference type="OrthoDB" id="9763310at2"/>
<dbReference type="InterPro" id="IPR004589">
    <property type="entry name" value="DNA_helicase_ATP-dep_RecQ"/>
</dbReference>
<reference evidence="15 16" key="1">
    <citation type="submission" date="2016-10" db="EMBL/GenBank/DDBJ databases">
        <authorList>
            <person name="de Groot N.N."/>
        </authorList>
    </citation>
    <scope>NUCLEOTIDE SEQUENCE [LARGE SCALE GENOMIC DNA]</scope>
    <source>
        <strain evidence="15 16">DSM 21668</strain>
    </source>
</reference>
<dbReference type="GO" id="GO:0005524">
    <property type="term" value="F:ATP binding"/>
    <property type="evidence" value="ECO:0007669"/>
    <property type="project" value="UniProtKB-KW"/>
</dbReference>
<keyword evidence="3" id="KW-0547">Nucleotide-binding</keyword>
<keyword evidence="6" id="KW-0067">ATP-binding</keyword>
<evidence type="ECO:0000259" key="13">
    <source>
        <dbReference type="PROSITE" id="PS51192"/>
    </source>
</evidence>
<dbReference type="InterPro" id="IPR036388">
    <property type="entry name" value="WH-like_DNA-bd_sf"/>
</dbReference>
<evidence type="ECO:0000256" key="4">
    <source>
        <dbReference type="ARBA" id="ARBA00022801"/>
    </source>
</evidence>
<dbReference type="PANTHER" id="PTHR13710:SF105">
    <property type="entry name" value="ATP-DEPENDENT DNA HELICASE Q1"/>
    <property type="match status" value="1"/>
</dbReference>
<dbReference type="PROSITE" id="PS51194">
    <property type="entry name" value="HELICASE_CTER"/>
    <property type="match status" value="1"/>
</dbReference>
<evidence type="ECO:0000256" key="2">
    <source>
        <dbReference type="ARBA" id="ARBA00022723"/>
    </source>
</evidence>
<dbReference type="GO" id="GO:0006281">
    <property type="term" value="P:DNA repair"/>
    <property type="evidence" value="ECO:0007669"/>
    <property type="project" value="TreeGrafter"/>
</dbReference>
<dbReference type="Pfam" id="PF00270">
    <property type="entry name" value="DEAD"/>
    <property type="match status" value="1"/>
</dbReference>
<keyword evidence="16" id="KW-1185">Reference proteome</keyword>
<dbReference type="PANTHER" id="PTHR13710">
    <property type="entry name" value="DNA HELICASE RECQ FAMILY MEMBER"/>
    <property type="match status" value="1"/>
</dbReference>
<feature type="domain" description="Helicase C-terminal" evidence="14">
    <location>
        <begin position="218"/>
        <end position="364"/>
    </location>
</feature>
<evidence type="ECO:0000256" key="8">
    <source>
        <dbReference type="ARBA" id="ARBA00023235"/>
    </source>
</evidence>
<keyword evidence="5 15" id="KW-0347">Helicase</keyword>
<gene>
    <name evidence="15" type="ORF">SAMN04488090_4472</name>
</gene>
<proteinExistence type="inferred from homology"/>
<evidence type="ECO:0000256" key="7">
    <source>
        <dbReference type="ARBA" id="ARBA00023125"/>
    </source>
</evidence>
<dbReference type="GO" id="GO:0009378">
    <property type="term" value="F:four-way junction helicase activity"/>
    <property type="evidence" value="ECO:0007669"/>
    <property type="project" value="TreeGrafter"/>
</dbReference>
<keyword evidence="8" id="KW-0413">Isomerase</keyword>
<evidence type="ECO:0000256" key="3">
    <source>
        <dbReference type="ARBA" id="ARBA00022741"/>
    </source>
</evidence>
<comment type="similarity">
    <text evidence="1">Belongs to the helicase family. RecQ subfamily.</text>
</comment>
<evidence type="ECO:0000313" key="16">
    <source>
        <dbReference type="Proteomes" id="UP000198901"/>
    </source>
</evidence>
<evidence type="ECO:0000256" key="9">
    <source>
        <dbReference type="ARBA" id="ARBA00034617"/>
    </source>
</evidence>
<dbReference type="EMBL" id="FNGS01000010">
    <property type="protein sequence ID" value="SDM89097.1"/>
    <property type="molecule type" value="Genomic_DNA"/>
</dbReference>
<dbReference type="GO" id="GO:0005737">
    <property type="term" value="C:cytoplasm"/>
    <property type="evidence" value="ECO:0007669"/>
    <property type="project" value="TreeGrafter"/>
</dbReference>
<dbReference type="FunFam" id="3.40.50.300:FF:001389">
    <property type="entry name" value="ATP-dependent DNA helicase RecQ"/>
    <property type="match status" value="1"/>
</dbReference>
<dbReference type="AlphaFoldDB" id="A0A1G9WXB0"/>
<keyword evidence="2" id="KW-0479">Metal-binding</keyword>
<keyword evidence="4" id="KW-0378">Hydrolase</keyword>
<evidence type="ECO:0000256" key="5">
    <source>
        <dbReference type="ARBA" id="ARBA00022806"/>
    </source>
</evidence>
<evidence type="ECO:0000259" key="14">
    <source>
        <dbReference type="PROSITE" id="PS51194"/>
    </source>
</evidence>